<dbReference type="PANTHER" id="PTHR43133">
    <property type="entry name" value="RNA POLYMERASE ECF-TYPE SIGMA FACTO"/>
    <property type="match status" value="1"/>
</dbReference>
<feature type="domain" description="RNA polymerase sigma-70 region 2" evidence="5">
    <location>
        <begin position="24"/>
        <end position="89"/>
    </location>
</feature>
<comment type="similarity">
    <text evidence="1">Belongs to the sigma-70 factor family. ECF subfamily.</text>
</comment>
<accession>A0A399D7S2</accession>
<dbReference type="NCBIfam" id="TIGR02985">
    <property type="entry name" value="Sig70_bacteroi1"/>
    <property type="match status" value="1"/>
</dbReference>
<dbReference type="GO" id="GO:0003677">
    <property type="term" value="F:DNA binding"/>
    <property type="evidence" value="ECO:0007669"/>
    <property type="project" value="InterPro"/>
</dbReference>
<dbReference type="GO" id="GO:0016987">
    <property type="term" value="F:sigma factor activity"/>
    <property type="evidence" value="ECO:0007669"/>
    <property type="project" value="UniProtKB-KW"/>
</dbReference>
<dbReference type="Pfam" id="PF08281">
    <property type="entry name" value="Sigma70_r4_2"/>
    <property type="match status" value="1"/>
</dbReference>
<dbReference type="InterPro" id="IPR013249">
    <property type="entry name" value="RNA_pol_sigma70_r4_t2"/>
</dbReference>
<dbReference type="InterPro" id="IPR013325">
    <property type="entry name" value="RNA_pol_sigma_r2"/>
</dbReference>
<dbReference type="InterPro" id="IPR036388">
    <property type="entry name" value="WH-like_DNA-bd_sf"/>
</dbReference>
<dbReference type="NCBIfam" id="TIGR02937">
    <property type="entry name" value="sigma70-ECF"/>
    <property type="match status" value="1"/>
</dbReference>
<dbReference type="Gene3D" id="1.10.1740.10">
    <property type="match status" value="1"/>
</dbReference>
<feature type="domain" description="RNA polymerase sigma factor 70 region 4 type 2" evidence="6">
    <location>
        <begin position="127"/>
        <end position="177"/>
    </location>
</feature>
<reference evidence="7 8" key="1">
    <citation type="journal article" date="2015" name="Int. J. Syst. Evol. Microbiol.">
        <title>Mariniphaga sediminis sp. nov., isolated from coastal sediment.</title>
        <authorList>
            <person name="Wang F.Q."/>
            <person name="Shen Q.Y."/>
            <person name="Chen G.J."/>
            <person name="Du Z.J."/>
        </authorList>
    </citation>
    <scope>NUCLEOTIDE SEQUENCE [LARGE SCALE GENOMIC DNA]</scope>
    <source>
        <strain evidence="7 8">SY21</strain>
    </source>
</reference>
<dbReference type="InterPro" id="IPR007627">
    <property type="entry name" value="RNA_pol_sigma70_r2"/>
</dbReference>
<keyword evidence="4" id="KW-0804">Transcription</keyword>
<dbReference type="AlphaFoldDB" id="A0A399D7S2"/>
<keyword evidence="3" id="KW-0731">Sigma factor</keyword>
<keyword evidence="2" id="KW-0805">Transcription regulation</keyword>
<dbReference type="GO" id="GO:0006352">
    <property type="term" value="P:DNA-templated transcription initiation"/>
    <property type="evidence" value="ECO:0007669"/>
    <property type="project" value="InterPro"/>
</dbReference>
<dbReference type="Pfam" id="PF04542">
    <property type="entry name" value="Sigma70_r2"/>
    <property type="match status" value="1"/>
</dbReference>
<comment type="caution">
    <text evidence="7">The sequence shown here is derived from an EMBL/GenBank/DDBJ whole genome shotgun (WGS) entry which is preliminary data.</text>
</comment>
<sequence>MNESARQLFERIRSSDEAAFKIVYNKYYSRLYYFVFEFFPQKDIAENIVQDTFFILWDKRKKLNDNTNLSSYLFTVAKNNCLYRLRDKRYRQKLFASSDLDVLEFELNLETLGIIDTSAFAFREIEEIIEKVLEGLPKQCKKIFELSRFREMKNKEIAQQLNISEKTVEGHITKSLKILKEALKDFLPIVAYLFII</sequence>
<dbReference type="InterPro" id="IPR039425">
    <property type="entry name" value="RNA_pol_sigma-70-like"/>
</dbReference>
<evidence type="ECO:0000259" key="5">
    <source>
        <dbReference type="Pfam" id="PF04542"/>
    </source>
</evidence>
<name>A0A399D7S2_9BACT</name>
<evidence type="ECO:0000256" key="3">
    <source>
        <dbReference type="ARBA" id="ARBA00023082"/>
    </source>
</evidence>
<dbReference type="SUPFAM" id="SSF88659">
    <property type="entry name" value="Sigma3 and sigma4 domains of RNA polymerase sigma factors"/>
    <property type="match status" value="1"/>
</dbReference>
<evidence type="ECO:0000313" key="7">
    <source>
        <dbReference type="EMBL" id="RIH66582.1"/>
    </source>
</evidence>
<dbReference type="PANTHER" id="PTHR43133:SF46">
    <property type="entry name" value="RNA POLYMERASE SIGMA-70 FACTOR ECF SUBFAMILY"/>
    <property type="match status" value="1"/>
</dbReference>
<dbReference type="OrthoDB" id="9782991at2"/>
<dbReference type="Proteomes" id="UP000266441">
    <property type="component" value="Unassembled WGS sequence"/>
</dbReference>
<proteinExistence type="inferred from homology"/>
<organism evidence="7 8">
    <name type="scientific">Mariniphaga sediminis</name>
    <dbReference type="NCBI Taxonomy" id="1628158"/>
    <lineage>
        <taxon>Bacteria</taxon>
        <taxon>Pseudomonadati</taxon>
        <taxon>Bacteroidota</taxon>
        <taxon>Bacteroidia</taxon>
        <taxon>Marinilabiliales</taxon>
        <taxon>Prolixibacteraceae</taxon>
        <taxon>Mariniphaga</taxon>
    </lineage>
</organism>
<evidence type="ECO:0000256" key="4">
    <source>
        <dbReference type="ARBA" id="ARBA00023163"/>
    </source>
</evidence>
<gene>
    <name evidence="7" type="ORF">D1164_02975</name>
</gene>
<dbReference type="SUPFAM" id="SSF88946">
    <property type="entry name" value="Sigma2 domain of RNA polymerase sigma factors"/>
    <property type="match status" value="1"/>
</dbReference>
<evidence type="ECO:0000256" key="2">
    <source>
        <dbReference type="ARBA" id="ARBA00023015"/>
    </source>
</evidence>
<dbReference type="InterPro" id="IPR013324">
    <property type="entry name" value="RNA_pol_sigma_r3/r4-like"/>
</dbReference>
<evidence type="ECO:0000313" key="8">
    <source>
        <dbReference type="Proteomes" id="UP000266441"/>
    </source>
</evidence>
<dbReference type="RefSeq" id="WP_119348456.1">
    <property type="nucleotide sequence ID" value="NZ_QWET01000002.1"/>
</dbReference>
<dbReference type="Gene3D" id="1.10.10.10">
    <property type="entry name" value="Winged helix-like DNA-binding domain superfamily/Winged helix DNA-binding domain"/>
    <property type="match status" value="1"/>
</dbReference>
<protein>
    <submittedName>
        <fullName evidence="7">RNA polymerase sigma-70 factor</fullName>
    </submittedName>
</protein>
<dbReference type="EMBL" id="QWET01000002">
    <property type="protein sequence ID" value="RIH66582.1"/>
    <property type="molecule type" value="Genomic_DNA"/>
</dbReference>
<keyword evidence="8" id="KW-1185">Reference proteome</keyword>
<evidence type="ECO:0000259" key="6">
    <source>
        <dbReference type="Pfam" id="PF08281"/>
    </source>
</evidence>
<dbReference type="InterPro" id="IPR014327">
    <property type="entry name" value="RNA_pol_sigma70_bacteroid"/>
</dbReference>
<evidence type="ECO:0000256" key="1">
    <source>
        <dbReference type="ARBA" id="ARBA00010641"/>
    </source>
</evidence>
<dbReference type="InterPro" id="IPR014284">
    <property type="entry name" value="RNA_pol_sigma-70_dom"/>
</dbReference>